<accession>A0A6H5J158</accession>
<dbReference type="EMBL" id="CADCXV010001264">
    <property type="protein sequence ID" value="CAB0043062.1"/>
    <property type="molecule type" value="Genomic_DNA"/>
</dbReference>
<dbReference type="AlphaFoldDB" id="A0A6H5J158"/>
<evidence type="ECO:0000313" key="1">
    <source>
        <dbReference type="EMBL" id="CAB0043062.1"/>
    </source>
</evidence>
<sequence>MMRVTTYLLRGLSFFFETLIDFKAMDSRSKIEFMECLKLTTIQRAQQLKQQQNKQLKPFDARGGRSSPLINYNNFEWKKNTSYTNDIRLSSAEYYQITICEAKMAQLQQESYPPPEPTPTSFIETLRIVRSYGLLGTKSLQECRKKIVQLTMKYRSGVKRNENFVMPGKYTQWTLIWSDGTEWWNEYKPSVSRIRFLFFSAYSKSDPFKCRYSFVLFFVFKIKKTLLYHTSYTNDIRLSSAEYYQITICEAKNVGNLEKPLAVPLFYVVMTKKTQNAYEAVLNHVVEVHHFHNANMKE</sequence>
<evidence type="ECO:0000313" key="2">
    <source>
        <dbReference type="Proteomes" id="UP000479190"/>
    </source>
</evidence>
<name>A0A6H5J158_9HYME</name>
<protein>
    <submittedName>
        <fullName evidence="1">Uncharacterized protein</fullName>
    </submittedName>
</protein>
<dbReference type="Proteomes" id="UP000479190">
    <property type="component" value="Unassembled WGS sequence"/>
</dbReference>
<reference evidence="1 2" key="1">
    <citation type="submission" date="2020-02" db="EMBL/GenBank/DDBJ databases">
        <authorList>
            <person name="Ferguson B K."/>
        </authorList>
    </citation>
    <scope>NUCLEOTIDE SEQUENCE [LARGE SCALE GENOMIC DNA]</scope>
</reference>
<proteinExistence type="predicted"/>
<organism evidence="1 2">
    <name type="scientific">Trichogramma brassicae</name>
    <dbReference type="NCBI Taxonomy" id="86971"/>
    <lineage>
        <taxon>Eukaryota</taxon>
        <taxon>Metazoa</taxon>
        <taxon>Ecdysozoa</taxon>
        <taxon>Arthropoda</taxon>
        <taxon>Hexapoda</taxon>
        <taxon>Insecta</taxon>
        <taxon>Pterygota</taxon>
        <taxon>Neoptera</taxon>
        <taxon>Endopterygota</taxon>
        <taxon>Hymenoptera</taxon>
        <taxon>Apocrita</taxon>
        <taxon>Proctotrupomorpha</taxon>
        <taxon>Chalcidoidea</taxon>
        <taxon>Trichogrammatidae</taxon>
        <taxon>Trichogramma</taxon>
    </lineage>
</organism>
<gene>
    <name evidence="1" type="ORF">TBRA_LOCUS14650</name>
</gene>
<keyword evidence="2" id="KW-1185">Reference proteome</keyword>